<dbReference type="Proteomes" id="UP000507954">
    <property type="component" value="Unassembled WGS sequence"/>
</dbReference>
<sequence>MKPKVEERHEWGTGLETLHGSSIAAISGALLANQGAIDAR</sequence>
<reference evidence="1" key="1">
    <citation type="submission" date="2019-06" db="EMBL/GenBank/DDBJ databases">
        <authorList>
            <person name="Le Quere A."/>
            <person name="Colella S."/>
        </authorList>
    </citation>
    <scope>NUCLEOTIDE SEQUENCE</scope>
    <source>
        <strain evidence="1">EmedicaeMD41</strain>
    </source>
</reference>
<evidence type="ECO:0000313" key="1">
    <source>
        <dbReference type="EMBL" id="VTZ65179.1"/>
    </source>
</evidence>
<proteinExistence type="predicted"/>
<dbReference type="EMBL" id="CABFNB010000149">
    <property type="protein sequence ID" value="VTZ65179.1"/>
    <property type="molecule type" value="Genomic_DNA"/>
</dbReference>
<protein>
    <submittedName>
        <fullName evidence="1">Uncharacterized protein</fullName>
    </submittedName>
</protein>
<dbReference type="AlphaFoldDB" id="A0A508X698"/>
<accession>A0A508X698</accession>
<name>A0A508X698_9HYPH</name>
<organism evidence="1">
    <name type="scientific">Sinorhizobium medicae</name>
    <dbReference type="NCBI Taxonomy" id="110321"/>
    <lineage>
        <taxon>Bacteria</taxon>
        <taxon>Pseudomonadati</taxon>
        <taxon>Pseudomonadota</taxon>
        <taxon>Alphaproteobacteria</taxon>
        <taxon>Hyphomicrobiales</taxon>
        <taxon>Rhizobiaceae</taxon>
        <taxon>Sinorhizobium/Ensifer group</taxon>
        <taxon>Sinorhizobium</taxon>
    </lineage>
</organism>
<gene>
    <name evidence="1" type="ORF">EMEDMD4_790203</name>
</gene>